<dbReference type="GO" id="GO:0008829">
    <property type="term" value="F:dCTP deaminase activity"/>
    <property type="evidence" value="ECO:0007669"/>
    <property type="project" value="InterPro"/>
</dbReference>
<dbReference type="AlphaFoldDB" id="A0A1F5GG47"/>
<accession>A0A1F5GG47</accession>
<keyword evidence="1" id="KW-0378">Hydrolase</keyword>
<evidence type="ECO:0000313" key="4">
    <source>
        <dbReference type="Proteomes" id="UP000177124"/>
    </source>
</evidence>
<dbReference type="PANTHER" id="PTHR42680:SF3">
    <property type="entry name" value="DCTP DEAMINASE"/>
    <property type="match status" value="1"/>
</dbReference>
<protein>
    <submittedName>
        <fullName evidence="3">dCTP deaminase</fullName>
    </submittedName>
</protein>
<organism evidence="3 4">
    <name type="scientific">Candidatus Curtissbacteria bacterium RIFCSPHIGHO2_02_FULL_42_15</name>
    <dbReference type="NCBI Taxonomy" id="1797716"/>
    <lineage>
        <taxon>Bacteria</taxon>
        <taxon>Candidatus Curtissiibacteriota</taxon>
    </lineage>
</organism>
<evidence type="ECO:0000256" key="2">
    <source>
        <dbReference type="ARBA" id="ARBA00023080"/>
    </source>
</evidence>
<keyword evidence="2" id="KW-0546">Nucleotide metabolism</keyword>
<dbReference type="InterPro" id="IPR033704">
    <property type="entry name" value="dUTPase_trimeric"/>
</dbReference>
<comment type="caution">
    <text evidence="3">The sequence shown here is derived from an EMBL/GenBank/DDBJ whole genome shotgun (WGS) entry which is preliminary data.</text>
</comment>
<dbReference type="InterPro" id="IPR036157">
    <property type="entry name" value="dUTPase-like_sf"/>
</dbReference>
<dbReference type="Gene3D" id="2.70.40.10">
    <property type="match status" value="1"/>
</dbReference>
<reference evidence="3 4" key="1">
    <citation type="journal article" date="2016" name="Nat. Commun.">
        <title>Thousands of microbial genomes shed light on interconnected biogeochemical processes in an aquifer system.</title>
        <authorList>
            <person name="Anantharaman K."/>
            <person name="Brown C.T."/>
            <person name="Hug L.A."/>
            <person name="Sharon I."/>
            <person name="Castelle C.J."/>
            <person name="Probst A.J."/>
            <person name="Thomas B.C."/>
            <person name="Singh A."/>
            <person name="Wilkins M.J."/>
            <person name="Karaoz U."/>
            <person name="Brodie E.L."/>
            <person name="Williams K.H."/>
            <person name="Hubbard S.S."/>
            <person name="Banfield J.F."/>
        </authorList>
    </citation>
    <scope>NUCLEOTIDE SEQUENCE [LARGE SCALE GENOMIC DNA]</scope>
</reference>
<dbReference type="GO" id="GO:0006229">
    <property type="term" value="P:dUTP biosynthetic process"/>
    <property type="evidence" value="ECO:0007669"/>
    <property type="project" value="InterPro"/>
</dbReference>
<proteinExistence type="predicted"/>
<sequence length="217" mass="23915">MAKKEETDKKPEVAGILPDWVIADYIQKGIIQISPLSKNWKSQIDQVSVDFHLGIHIKLFRAGAYRFIDTKRGLPEDAMEEVNLTEGDPFILEPGAFAITSTRETLKLPNNIVGRLEGKSSLARLGILVHSTAARFDPGWNGAPVLELGNLGPKPAILYSGMPICAFTFERLAAPVKMLYEGSRSDRYSGSKIAVASKIHRSFKRAGVAKRGRPRKS</sequence>
<dbReference type="Pfam" id="PF22769">
    <property type="entry name" value="DCD"/>
    <property type="match status" value="1"/>
</dbReference>
<dbReference type="InterPro" id="IPR011962">
    <property type="entry name" value="dCTP_deaminase"/>
</dbReference>
<evidence type="ECO:0000256" key="1">
    <source>
        <dbReference type="ARBA" id="ARBA00022801"/>
    </source>
</evidence>
<dbReference type="STRING" id="1797716.A3D07_00645"/>
<dbReference type="CDD" id="cd07557">
    <property type="entry name" value="trimeric_dUTPase"/>
    <property type="match status" value="1"/>
</dbReference>
<evidence type="ECO:0000313" key="3">
    <source>
        <dbReference type="EMBL" id="OGD90806.1"/>
    </source>
</evidence>
<dbReference type="Proteomes" id="UP000177124">
    <property type="component" value="Unassembled WGS sequence"/>
</dbReference>
<dbReference type="GO" id="GO:0015949">
    <property type="term" value="P:nucleobase-containing small molecule interconversion"/>
    <property type="evidence" value="ECO:0007669"/>
    <property type="project" value="TreeGrafter"/>
</dbReference>
<dbReference type="SUPFAM" id="SSF51283">
    <property type="entry name" value="dUTPase-like"/>
    <property type="match status" value="1"/>
</dbReference>
<name>A0A1F5GG47_9BACT</name>
<dbReference type="NCBIfam" id="TIGR02274">
    <property type="entry name" value="dCTP_deam"/>
    <property type="match status" value="1"/>
</dbReference>
<gene>
    <name evidence="3" type="ORF">A3D07_00645</name>
</gene>
<dbReference type="PANTHER" id="PTHR42680">
    <property type="entry name" value="DCTP DEAMINASE"/>
    <property type="match status" value="1"/>
</dbReference>
<dbReference type="EMBL" id="MFBF01000033">
    <property type="protein sequence ID" value="OGD90806.1"/>
    <property type="molecule type" value="Genomic_DNA"/>
</dbReference>